<dbReference type="GO" id="GO:0016853">
    <property type="term" value="F:isomerase activity"/>
    <property type="evidence" value="ECO:0007669"/>
    <property type="project" value="UniProtKB-KW"/>
</dbReference>
<feature type="domain" description="PpiC" evidence="11">
    <location>
        <begin position="148"/>
        <end position="239"/>
    </location>
</feature>
<sequence>MRRFVAALAASLIATGAPTPRAQQPSPPPQPSPPAAPSPDTVVARVDGEPITLGDLGEATLLLPEQLRAAPPQVLYPLLLDQLITQHALVAAARRAGLDRDPAVAARIRRAEERELQQALVGREIAGRLSEAALRERYQREIASRPPEEEIRARHILVPSEEEARAALAEARRPGADFAEIARRRSTGPGAQEGGDLGFFKRGDMIPEFAEAAFALRAGQVSETPVQSPFGWHVIKVEERRPAAPPSFEEARETLRQQMAEEEVSAVVERIRSAARIERFNLDGTPQRAAPPSSGGGSLLDNATPPPAAPQRR</sequence>
<feature type="compositionally biased region" description="Pro residues" evidence="9">
    <location>
        <begin position="25"/>
        <end position="37"/>
    </location>
</feature>
<feature type="signal peptide" evidence="10">
    <location>
        <begin position="1"/>
        <end position="22"/>
    </location>
</feature>
<organism evidence="12 13">
    <name type="scientific">Caldovatus aquaticus</name>
    <dbReference type="NCBI Taxonomy" id="2865671"/>
    <lineage>
        <taxon>Bacteria</taxon>
        <taxon>Pseudomonadati</taxon>
        <taxon>Pseudomonadota</taxon>
        <taxon>Alphaproteobacteria</taxon>
        <taxon>Acetobacterales</taxon>
        <taxon>Roseomonadaceae</taxon>
        <taxon>Caldovatus</taxon>
    </lineage>
</organism>
<dbReference type="InterPro" id="IPR046357">
    <property type="entry name" value="PPIase_dom_sf"/>
</dbReference>
<evidence type="ECO:0000256" key="10">
    <source>
        <dbReference type="SAM" id="SignalP"/>
    </source>
</evidence>
<feature type="region of interest" description="Disordered" evidence="9">
    <location>
        <begin position="279"/>
        <end position="313"/>
    </location>
</feature>
<dbReference type="Gene3D" id="3.10.50.40">
    <property type="match status" value="1"/>
</dbReference>
<evidence type="ECO:0000256" key="7">
    <source>
        <dbReference type="ARBA" id="ARBA00031484"/>
    </source>
</evidence>
<keyword evidence="13" id="KW-1185">Reference proteome</keyword>
<accession>A0ABS7F308</accession>
<dbReference type="PANTHER" id="PTHR47245">
    <property type="entry name" value="PEPTIDYLPROLYL ISOMERASE"/>
    <property type="match status" value="1"/>
</dbReference>
<gene>
    <name evidence="12" type="ORF">K1J50_06750</name>
</gene>
<protein>
    <recommendedName>
        <fullName evidence="4">Parvulin-like PPIase</fullName>
        <ecNumber evidence="3">5.2.1.8</ecNumber>
    </recommendedName>
    <alternativeName>
        <fullName evidence="6">Peptidyl-prolyl cis-trans isomerase plp</fullName>
    </alternativeName>
    <alternativeName>
        <fullName evidence="7">Rotamase plp</fullName>
    </alternativeName>
</protein>
<reference evidence="12 13" key="1">
    <citation type="submission" date="2021-08" db="EMBL/GenBank/DDBJ databases">
        <title>Caldovatus sediminis gen. nov., sp. nov., a moderately thermophilic bacterium isolated from a hot spring.</title>
        <authorList>
            <person name="Hu C.-J."/>
            <person name="Li W.-J."/>
            <person name="Xian W.-D."/>
        </authorList>
    </citation>
    <scope>NUCLEOTIDE SEQUENCE [LARGE SCALE GENOMIC DNA]</scope>
    <source>
        <strain evidence="12 13">SYSU G05006</strain>
    </source>
</reference>
<proteinExistence type="inferred from homology"/>
<dbReference type="InterPro" id="IPR050245">
    <property type="entry name" value="PrsA_foldase"/>
</dbReference>
<evidence type="ECO:0000313" key="12">
    <source>
        <dbReference type="EMBL" id="MBW8269185.1"/>
    </source>
</evidence>
<comment type="similarity">
    <text evidence="2">Belongs to the PpiC/parvulin rotamase family.</text>
</comment>
<evidence type="ECO:0000256" key="4">
    <source>
        <dbReference type="ARBA" id="ARBA00018370"/>
    </source>
</evidence>
<evidence type="ECO:0000313" key="13">
    <source>
        <dbReference type="Proteomes" id="UP001519924"/>
    </source>
</evidence>
<dbReference type="PROSITE" id="PS50198">
    <property type="entry name" value="PPIC_PPIASE_2"/>
    <property type="match status" value="1"/>
</dbReference>
<feature type="chain" id="PRO_5046189915" description="Parvulin-like PPIase" evidence="10">
    <location>
        <begin position="23"/>
        <end position="313"/>
    </location>
</feature>
<evidence type="ECO:0000256" key="8">
    <source>
        <dbReference type="PROSITE-ProRule" id="PRU00278"/>
    </source>
</evidence>
<comment type="caution">
    <text evidence="12">The sequence shown here is derived from an EMBL/GenBank/DDBJ whole genome shotgun (WGS) entry which is preliminary data.</text>
</comment>
<dbReference type="InterPro" id="IPR027304">
    <property type="entry name" value="Trigger_fact/SurA_dom_sf"/>
</dbReference>
<evidence type="ECO:0000256" key="2">
    <source>
        <dbReference type="ARBA" id="ARBA00007656"/>
    </source>
</evidence>
<name>A0ABS7F308_9PROT</name>
<dbReference type="PANTHER" id="PTHR47245:SF2">
    <property type="entry name" value="PEPTIDYL-PROLYL CIS-TRANS ISOMERASE HP_0175-RELATED"/>
    <property type="match status" value="1"/>
</dbReference>
<keyword evidence="10" id="KW-0732">Signal</keyword>
<dbReference type="RefSeq" id="WP_220116942.1">
    <property type="nucleotide sequence ID" value="NZ_JAHZUY010000011.1"/>
</dbReference>
<dbReference type="EMBL" id="JAHZUY010000011">
    <property type="protein sequence ID" value="MBW8269185.1"/>
    <property type="molecule type" value="Genomic_DNA"/>
</dbReference>
<feature type="compositionally biased region" description="Pro residues" evidence="9">
    <location>
        <begin position="304"/>
        <end position="313"/>
    </location>
</feature>
<dbReference type="SUPFAM" id="SSF54534">
    <property type="entry name" value="FKBP-like"/>
    <property type="match status" value="1"/>
</dbReference>
<dbReference type="EC" id="5.2.1.8" evidence="3"/>
<evidence type="ECO:0000256" key="5">
    <source>
        <dbReference type="ARBA" id="ARBA00023110"/>
    </source>
</evidence>
<evidence type="ECO:0000256" key="1">
    <source>
        <dbReference type="ARBA" id="ARBA00000971"/>
    </source>
</evidence>
<dbReference type="SUPFAM" id="SSF109998">
    <property type="entry name" value="Triger factor/SurA peptide-binding domain-like"/>
    <property type="match status" value="1"/>
</dbReference>
<keyword evidence="8 12" id="KW-0413">Isomerase</keyword>
<dbReference type="Proteomes" id="UP001519924">
    <property type="component" value="Unassembled WGS sequence"/>
</dbReference>
<evidence type="ECO:0000256" key="9">
    <source>
        <dbReference type="SAM" id="MobiDB-lite"/>
    </source>
</evidence>
<feature type="region of interest" description="Disordered" evidence="9">
    <location>
        <begin position="15"/>
        <end position="41"/>
    </location>
</feature>
<dbReference type="Pfam" id="PF13145">
    <property type="entry name" value="Rotamase_2"/>
    <property type="match status" value="1"/>
</dbReference>
<evidence type="ECO:0000259" key="11">
    <source>
        <dbReference type="PROSITE" id="PS50198"/>
    </source>
</evidence>
<evidence type="ECO:0000256" key="3">
    <source>
        <dbReference type="ARBA" id="ARBA00013194"/>
    </source>
</evidence>
<comment type="catalytic activity">
    <reaction evidence="1">
        <text>[protein]-peptidylproline (omega=180) = [protein]-peptidylproline (omega=0)</text>
        <dbReference type="Rhea" id="RHEA:16237"/>
        <dbReference type="Rhea" id="RHEA-COMP:10747"/>
        <dbReference type="Rhea" id="RHEA-COMP:10748"/>
        <dbReference type="ChEBI" id="CHEBI:83833"/>
        <dbReference type="ChEBI" id="CHEBI:83834"/>
        <dbReference type="EC" id="5.2.1.8"/>
    </reaction>
</comment>
<keyword evidence="5 8" id="KW-0697">Rotamase</keyword>
<dbReference type="InterPro" id="IPR000297">
    <property type="entry name" value="PPIase_PpiC"/>
</dbReference>
<evidence type="ECO:0000256" key="6">
    <source>
        <dbReference type="ARBA" id="ARBA00030642"/>
    </source>
</evidence>